<proteinExistence type="predicted"/>
<accession>A0AAN6LW90</accession>
<feature type="compositionally biased region" description="Basic and acidic residues" evidence="1">
    <location>
        <begin position="71"/>
        <end position="87"/>
    </location>
</feature>
<dbReference type="AlphaFoldDB" id="A0AAN6LW90"/>
<keyword evidence="2" id="KW-0472">Membrane</keyword>
<feature type="compositionally biased region" description="Basic and acidic residues" evidence="1">
    <location>
        <begin position="95"/>
        <end position="123"/>
    </location>
</feature>
<organism evidence="3 4">
    <name type="scientific">Pseudopithomyces chartarum</name>
    <dbReference type="NCBI Taxonomy" id="1892770"/>
    <lineage>
        <taxon>Eukaryota</taxon>
        <taxon>Fungi</taxon>
        <taxon>Dikarya</taxon>
        <taxon>Ascomycota</taxon>
        <taxon>Pezizomycotina</taxon>
        <taxon>Dothideomycetes</taxon>
        <taxon>Pleosporomycetidae</taxon>
        <taxon>Pleosporales</taxon>
        <taxon>Massarineae</taxon>
        <taxon>Didymosphaeriaceae</taxon>
        <taxon>Pseudopithomyces</taxon>
    </lineage>
</organism>
<keyword evidence="2" id="KW-1133">Transmembrane helix</keyword>
<evidence type="ECO:0000256" key="2">
    <source>
        <dbReference type="SAM" id="Phobius"/>
    </source>
</evidence>
<protein>
    <submittedName>
        <fullName evidence="3">Uncharacterized protein</fullName>
    </submittedName>
</protein>
<dbReference type="Proteomes" id="UP001280581">
    <property type="component" value="Unassembled WGS sequence"/>
</dbReference>
<gene>
    <name evidence="3" type="ORF">GRF29_112g1254768</name>
</gene>
<feature type="transmembrane region" description="Helical" evidence="2">
    <location>
        <begin position="42"/>
        <end position="63"/>
    </location>
</feature>
<keyword evidence="4" id="KW-1185">Reference proteome</keyword>
<evidence type="ECO:0000313" key="3">
    <source>
        <dbReference type="EMBL" id="KAK3203410.1"/>
    </source>
</evidence>
<evidence type="ECO:0000313" key="4">
    <source>
        <dbReference type="Proteomes" id="UP001280581"/>
    </source>
</evidence>
<sequence length="123" mass="13952">MPPALPSPRDSIAIVESVHLLARRLVGLSKGDRQGKTRKGKIIGGVVGGVCAIIIAVWIYMCVTQRKKQNARELASRQSIEDDNIRREKAKKQLQKLEEEQAEKERMHEERVERGQTEKKPVE</sequence>
<evidence type="ECO:0000256" key="1">
    <source>
        <dbReference type="SAM" id="MobiDB-lite"/>
    </source>
</evidence>
<keyword evidence="2" id="KW-0812">Transmembrane</keyword>
<name>A0AAN6LW90_9PLEO</name>
<feature type="region of interest" description="Disordered" evidence="1">
    <location>
        <begin position="71"/>
        <end position="123"/>
    </location>
</feature>
<comment type="caution">
    <text evidence="3">The sequence shown here is derived from an EMBL/GenBank/DDBJ whole genome shotgun (WGS) entry which is preliminary data.</text>
</comment>
<dbReference type="EMBL" id="WVTA01000011">
    <property type="protein sequence ID" value="KAK3203410.1"/>
    <property type="molecule type" value="Genomic_DNA"/>
</dbReference>
<reference evidence="3 4" key="1">
    <citation type="submission" date="2021-02" db="EMBL/GenBank/DDBJ databases">
        <title>Genome assembly of Pseudopithomyces chartarum.</title>
        <authorList>
            <person name="Jauregui R."/>
            <person name="Singh J."/>
            <person name="Voisey C."/>
        </authorList>
    </citation>
    <scope>NUCLEOTIDE SEQUENCE [LARGE SCALE GENOMIC DNA]</scope>
    <source>
        <strain evidence="3 4">AGR01</strain>
    </source>
</reference>